<protein>
    <submittedName>
        <fullName evidence="2">Nuclear transport factor 2 family protein</fullName>
    </submittedName>
</protein>
<evidence type="ECO:0000313" key="2">
    <source>
        <dbReference type="EMBL" id="TZG25868.1"/>
    </source>
</evidence>
<keyword evidence="3" id="KW-1185">Reference proteome</keyword>
<reference evidence="2 3" key="1">
    <citation type="submission" date="2019-08" db="EMBL/GenBank/DDBJ databases">
        <authorList>
            <person name="Wang G."/>
            <person name="Xu Z."/>
        </authorList>
    </citation>
    <scope>NUCLEOTIDE SEQUENCE [LARGE SCALE GENOMIC DNA]</scope>
    <source>
        <strain evidence="2 3">ZX</strain>
    </source>
</reference>
<dbReference type="EMBL" id="VTOU01000003">
    <property type="protein sequence ID" value="TZG25868.1"/>
    <property type="molecule type" value="Genomic_DNA"/>
</dbReference>
<evidence type="ECO:0000259" key="1">
    <source>
        <dbReference type="Pfam" id="PF14534"/>
    </source>
</evidence>
<dbReference type="Pfam" id="PF14534">
    <property type="entry name" value="DUF4440"/>
    <property type="match status" value="1"/>
</dbReference>
<dbReference type="InterPro" id="IPR032710">
    <property type="entry name" value="NTF2-like_dom_sf"/>
</dbReference>
<feature type="domain" description="DUF4440" evidence="1">
    <location>
        <begin position="38"/>
        <end position="145"/>
    </location>
</feature>
<dbReference type="AlphaFoldDB" id="A0A5D9C1X0"/>
<dbReference type="Gene3D" id="3.10.450.50">
    <property type="match status" value="1"/>
</dbReference>
<accession>A0A5D9C1X0</accession>
<organism evidence="2 3">
    <name type="scientific">Sphingomonas montanisoli</name>
    <dbReference type="NCBI Taxonomy" id="2606412"/>
    <lineage>
        <taxon>Bacteria</taxon>
        <taxon>Pseudomonadati</taxon>
        <taxon>Pseudomonadota</taxon>
        <taxon>Alphaproteobacteria</taxon>
        <taxon>Sphingomonadales</taxon>
        <taxon>Sphingomonadaceae</taxon>
        <taxon>Sphingomonas</taxon>
    </lineage>
</organism>
<dbReference type="InterPro" id="IPR027843">
    <property type="entry name" value="DUF4440"/>
</dbReference>
<evidence type="ECO:0000313" key="3">
    <source>
        <dbReference type="Proteomes" id="UP000322077"/>
    </source>
</evidence>
<gene>
    <name evidence="2" type="ORF">FYJ91_12875</name>
</gene>
<proteinExistence type="predicted"/>
<comment type="caution">
    <text evidence="2">The sequence shown here is derived from an EMBL/GenBank/DDBJ whole genome shotgun (WGS) entry which is preliminary data.</text>
</comment>
<dbReference type="Proteomes" id="UP000322077">
    <property type="component" value="Unassembled WGS sequence"/>
</dbReference>
<name>A0A5D9C1X0_9SPHN</name>
<sequence length="154" mass="16935">MATGASPNSAVRPSSSPRRSCITTWRRATRMADAARLIAAEHARRRAIEADDADTLDAMTADIFHYAHINGLVEDRATYLDRIRARAVITHATGASDLSVEIRPGYALLKGVSFMEFEWRDGSAKGRIDTLFLSVWEPAGDDWTIVAYASTPKP</sequence>
<dbReference type="SUPFAM" id="SSF54427">
    <property type="entry name" value="NTF2-like"/>
    <property type="match status" value="1"/>
</dbReference>